<dbReference type="GO" id="GO:0019441">
    <property type="term" value="P:L-tryptophan catabolic process to kynurenine"/>
    <property type="evidence" value="ECO:0007669"/>
    <property type="project" value="InterPro"/>
</dbReference>
<dbReference type="PANTHER" id="PTHR34861:SF10">
    <property type="entry name" value="CYCLASE"/>
    <property type="match status" value="1"/>
</dbReference>
<dbReference type="EMBL" id="JQGA01000840">
    <property type="protein sequence ID" value="KGO73111.1"/>
    <property type="molecule type" value="Genomic_DNA"/>
</dbReference>
<evidence type="ECO:0000256" key="1">
    <source>
        <dbReference type="ARBA" id="ARBA00007865"/>
    </source>
</evidence>
<name>A0A0A2L1T7_PENIT</name>
<dbReference type="Proteomes" id="UP000030104">
    <property type="component" value="Unassembled WGS sequence"/>
</dbReference>
<gene>
    <name evidence="2" type="ORF">PITC_098420</name>
</gene>
<dbReference type="HOGENOM" id="CLU_030671_1_0_1"/>
<dbReference type="OMA" id="AMPLQCS"/>
<comment type="similarity">
    <text evidence="1">Belongs to the Cyclase 1 superfamily.</text>
</comment>
<sequence length="449" mass="49116">MLLEVGCLQMTPSQTNGWMYPPTGCVHLVRELANVVIHILWQLKLLVIATNWARPLATSRENEDIGSTIEASVAFNLSCGTLTPNAEGQEIENKTQTHVELTDIIITIGMASILYIMNSLPSFDDLPPVKGMPQGCAWGIFDKDDKKDLLGTLNLLTPEVVKDAVGENTLPNTISWPIGSIKIPGFFRKSLCHNVIKLEDPASRSHYGFDDEVEFNTQASSQWDSFAHFMHLPTGLAYNGAKPTIDAFQTPKSAQNLPTLDHWHQRGCVTGRGVLIDFKSYAQNHGISYDQFSGFRIGTTELEAVAAWQGLTFRAGDILLIRFGVTETLGQMTGAEQGVAMSSGKMCGLEGSKEMARWLWDRHFSAVASDNMAVEAMPPIIDGVEQPTHELVLHQWCLSLLGIPLGELWDLKALAHACRASGQYSFLLTSSPLNFPGAVASPPNALAIL</sequence>
<proteinExistence type="inferred from homology"/>
<dbReference type="GO" id="GO:0004061">
    <property type="term" value="F:arylformamidase activity"/>
    <property type="evidence" value="ECO:0007669"/>
    <property type="project" value="InterPro"/>
</dbReference>
<dbReference type="Pfam" id="PF04199">
    <property type="entry name" value="Cyclase"/>
    <property type="match status" value="1"/>
</dbReference>
<evidence type="ECO:0000313" key="3">
    <source>
        <dbReference type="Proteomes" id="UP000030104"/>
    </source>
</evidence>
<organism evidence="2 3">
    <name type="scientific">Penicillium italicum</name>
    <name type="common">Blue mold</name>
    <dbReference type="NCBI Taxonomy" id="40296"/>
    <lineage>
        <taxon>Eukaryota</taxon>
        <taxon>Fungi</taxon>
        <taxon>Dikarya</taxon>
        <taxon>Ascomycota</taxon>
        <taxon>Pezizomycotina</taxon>
        <taxon>Eurotiomycetes</taxon>
        <taxon>Eurotiomycetidae</taxon>
        <taxon>Eurotiales</taxon>
        <taxon>Aspergillaceae</taxon>
        <taxon>Penicillium</taxon>
    </lineage>
</organism>
<keyword evidence="3" id="KW-1185">Reference proteome</keyword>
<comment type="caution">
    <text evidence="2">The sequence shown here is derived from an EMBL/GenBank/DDBJ whole genome shotgun (WGS) entry which is preliminary data.</text>
</comment>
<dbReference type="AlphaFoldDB" id="A0A0A2L1T7"/>
<dbReference type="OrthoDB" id="5396at2759"/>
<dbReference type="PANTHER" id="PTHR34861">
    <property type="match status" value="1"/>
</dbReference>
<dbReference type="PhylomeDB" id="A0A0A2L1T7"/>
<reference evidence="2 3" key="1">
    <citation type="journal article" date="2015" name="Mol. Plant Microbe Interact.">
        <title>Genome, transcriptome, and functional analyses of Penicillium expansum provide new insights into secondary metabolism and pathogenicity.</title>
        <authorList>
            <person name="Ballester A.R."/>
            <person name="Marcet-Houben M."/>
            <person name="Levin E."/>
            <person name="Sela N."/>
            <person name="Selma-Lazaro C."/>
            <person name="Carmona L."/>
            <person name="Wisniewski M."/>
            <person name="Droby S."/>
            <person name="Gonzalez-Candelas L."/>
            <person name="Gabaldon T."/>
        </authorList>
    </citation>
    <scope>NUCLEOTIDE SEQUENCE [LARGE SCALE GENOMIC DNA]</scope>
    <source>
        <strain evidence="2 3">PHI-1</strain>
    </source>
</reference>
<dbReference type="SUPFAM" id="SSF102198">
    <property type="entry name" value="Putative cyclase"/>
    <property type="match status" value="1"/>
</dbReference>
<dbReference type="InterPro" id="IPR007325">
    <property type="entry name" value="KFase/CYL"/>
</dbReference>
<protein>
    <submittedName>
        <fullName evidence="2">Putative cyclase</fullName>
    </submittedName>
</protein>
<evidence type="ECO:0000313" key="2">
    <source>
        <dbReference type="EMBL" id="KGO73111.1"/>
    </source>
</evidence>
<dbReference type="Gene3D" id="3.50.30.50">
    <property type="entry name" value="Putative cyclase"/>
    <property type="match status" value="1"/>
</dbReference>
<dbReference type="InterPro" id="IPR037175">
    <property type="entry name" value="KFase_sf"/>
</dbReference>
<accession>A0A0A2L1T7</accession>